<dbReference type="Gene3D" id="2.120.10.30">
    <property type="entry name" value="TolB, C-terminal domain"/>
    <property type="match status" value="1"/>
</dbReference>
<dbReference type="SUPFAM" id="SSF63829">
    <property type="entry name" value="Calcium-dependent phosphotriesterase"/>
    <property type="match status" value="1"/>
</dbReference>
<proteinExistence type="predicted"/>
<accession>A0A139HBG4</accession>
<evidence type="ECO:0000313" key="1">
    <source>
        <dbReference type="EMBL" id="KXS99790.1"/>
    </source>
</evidence>
<comment type="caution">
    <text evidence="1">The sequence shown here is derived from an EMBL/GenBank/DDBJ whole genome shotgun (WGS) entry which is preliminary data.</text>
</comment>
<dbReference type="STRING" id="113226.A0A139HBG4"/>
<sequence length="246" mass="27460">MLDWLQQAHPAKHLCSSPDTRLTPAVIASVLASLAYAQHDHSNTSLVRLPSELLYLLPQPFDILPRHSILLAPCDDLVVARNNYTGRNCIYATTFSIHTNIPAVHLQLFDTAVLRYSLSEKTLLPVMGPNEQRAPNGIRVSPDGKKLYVTNTPLIGQDNFKDQAKNTTKANSIFVFDLDSEEFPRNGRVWTSENDGINVRNEEGVGAVGEFGHGGWRPVDEPFIANFAHNDETYMLTAKAFWFVTE</sequence>
<evidence type="ECO:0008006" key="3">
    <source>
        <dbReference type="Google" id="ProtNLM"/>
    </source>
</evidence>
<organism evidence="1 2">
    <name type="scientific">Pseudocercospora musae</name>
    <dbReference type="NCBI Taxonomy" id="113226"/>
    <lineage>
        <taxon>Eukaryota</taxon>
        <taxon>Fungi</taxon>
        <taxon>Dikarya</taxon>
        <taxon>Ascomycota</taxon>
        <taxon>Pezizomycotina</taxon>
        <taxon>Dothideomycetes</taxon>
        <taxon>Dothideomycetidae</taxon>
        <taxon>Mycosphaerellales</taxon>
        <taxon>Mycosphaerellaceae</taxon>
        <taxon>Pseudocercospora</taxon>
    </lineage>
</organism>
<dbReference type="InterPro" id="IPR011042">
    <property type="entry name" value="6-blade_b-propeller_TolB-like"/>
</dbReference>
<protein>
    <recommendedName>
        <fullName evidence="3">SMP-30/Gluconolactonase/LRE-like region domain-containing protein</fullName>
    </recommendedName>
</protein>
<evidence type="ECO:0000313" key="2">
    <source>
        <dbReference type="Proteomes" id="UP000073492"/>
    </source>
</evidence>
<dbReference type="Proteomes" id="UP000073492">
    <property type="component" value="Unassembled WGS sequence"/>
</dbReference>
<reference evidence="1 2" key="1">
    <citation type="submission" date="2015-07" db="EMBL/GenBank/DDBJ databases">
        <title>Comparative genomics of the Sigatoka disease complex on banana suggests a link between parallel evolutionary changes in Pseudocercospora fijiensis and Pseudocercospora eumusae and increased virulence on the banana host.</title>
        <authorList>
            <person name="Chang T.-C."/>
            <person name="Salvucci A."/>
            <person name="Crous P.W."/>
            <person name="Stergiopoulos I."/>
        </authorList>
    </citation>
    <scope>NUCLEOTIDE SEQUENCE [LARGE SCALE GENOMIC DNA]</scope>
    <source>
        <strain evidence="1 2">CBS 116634</strain>
    </source>
</reference>
<dbReference type="AlphaFoldDB" id="A0A139HBG4"/>
<keyword evidence="2" id="KW-1185">Reference proteome</keyword>
<dbReference type="EMBL" id="LFZO01000701">
    <property type="protein sequence ID" value="KXS99790.1"/>
    <property type="molecule type" value="Genomic_DNA"/>
</dbReference>
<gene>
    <name evidence="1" type="ORF">AC579_9446</name>
</gene>
<name>A0A139HBG4_9PEZI</name>
<dbReference type="OrthoDB" id="2018619at2759"/>